<protein>
    <recommendedName>
        <fullName evidence="3">VCBS repeat-containing protein</fullName>
    </recommendedName>
</protein>
<dbReference type="OrthoDB" id="9899196at2"/>
<keyword evidence="2" id="KW-1185">Reference proteome</keyword>
<evidence type="ECO:0008006" key="3">
    <source>
        <dbReference type="Google" id="ProtNLM"/>
    </source>
</evidence>
<dbReference type="RefSeq" id="WP_158035386.1">
    <property type="nucleotide sequence ID" value="NZ_BAAAZV010000018.1"/>
</dbReference>
<evidence type="ECO:0000313" key="1">
    <source>
        <dbReference type="EMBL" id="KAB1633608.1"/>
    </source>
</evidence>
<dbReference type="AlphaFoldDB" id="A0A7C8BSB7"/>
<name>A0A7C8BSB7_9MICO</name>
<sequence length="186" mass="19493">MVNDGTLITESEFPGLSSYQAKRSQQPAIRDVDGDGVRDIVTIVTNPVPEAGVSSNGSADGFSALTVYTPTDDGSALTVRAQLAVYDEATSIYDLQASADAALDEAYLAAGGSHTASSVSGSGYTALSLSEDGSEFTVRRTNYWGTDGDTDPDQGTDLVTYRIGFKSDAITLDDATIEPIRAMAWS</sequence>
<evidence type="ECO:0000313" key="2">
    <source>
        <dbReference type="Proteomes" id="UP000481339"/>
    </source>
</evidence>
<comment type="caution">
    <text evidence="1">The sequence shown here is derived from an EMBL/GenBank/DDBJ whole genome shotgun (WGS) entry which is preliminary data.</text>
</comment>
<reference evidence="1 2" key="1">
    <citation type="submission" date="2019-09" db="EMBL/GenBank/DDBJ databases">
        <title>Phylogeny of genus Pseudoclavibacter and closely related genus.</title>
        <authorList>
            <person name="Li Y."/>
        </authorList>
    </citation>
    <scope>NUCLEOTIDE SEQUENCE [LARGE SCALE GENOMIC DNA]</scope>
    <source>
        <strain evidence="1 2">JCM 16921</strain>
    </source>
</reference>
<dbReference type="EMBL" id="WBKA01000001">
    <property type="protein sequence ID" value="KAB1633608.1"/>
    <property type="molecule type" value="Genomic_DNA"/>
</dbReference>
<proteinExistence type="predicted"/>
<organism evidence="1 2">
    <name type="scientific">Pseudoclavibacter caeni</name>
    <dbReference type="NCBI Taxonomy" id="908846"/>
    <lineage>
        <taxon>Bacteria</taxon>
        <taxon>Bacillati</taxon>
        <taxon>Actinomycetota</taxon>
        <taxon>Actinomycetes</taxon>
        <taxon>Micrococcales</taxon>
        <taxon>Microbacteriaceae</taxon>
        <taxon>Pseudoclavibacter</taxon>
    </lineage>
</organism>
<accession>A0A7C8BSB7</accession>
<dbReference type="Proteomes" id="UP000481339">
    <property type="component" value="Unassembled WGS sequence"/>
</dbReference>
<gene>
    <name evidence="1" type="ORF">F8O02_01390</name>
</gene>